<dbReference type="EC" id="3.6.4.-" evidence="13"/>
<dbReference type="InterPro" id="IPR014001">
    <property type="entry name" value="Helicase_ATP-bd"/>
</dbReference>
<dbReference type="GO" id="GO:0005524">
    <property type="term" value="F:ATP binding"/>
    <property type="evidence" value="ECO:0007669"/>
    <property type="project" value="UniProtKB-UniRule"/>
</dbReference>
<dbReference type="Pfam" id="PF03461">
    <property type="entry name" value="TRCF"/>
    <property type="match status" value="1"/>
</dbReference>
<dbReference type="EMBL" id="FNID01000014">
    <property type="protein sequence ID" value="SDN25250.1"/>
    <property type="molecule type" value="Genomic_DNA"/>
</dbReference>
<dbReference type="SMART" id="SM01058">
    <property type="entry name" value="CarD_TRCF"/>
    <property type="match status" value="1"/>
</dbReference>
<dbReference type="HAMAP" id="MF_00969">
    <property type="entry name" value="TRCF"/>
    <property type="match status" value="1"/>
</dbReference>
<dbReference type="NCBIfam" id="TIGR00580">
    <property type="entry name" value="mfd"/>
    <property type="match status" value="1"/>
</dbReference>
<evidence type="ECO:0000256" key="4">
    <source>
        <dbReference type="ARBA" id="ARBA00022763"/>
    </source>
</evidence>
<dbReference type="InterPro" id="IPR004576">
    <property type="entry name" value="Mfd"/>
</dbReference>
<dbReference type="Proteomes" id="UP000199182">
    <property type="component" value="Unassembled WGS sequence"/>
</dbReference>
<dbReference type="PROSITE" id="PS51194">
    <property type="entry name" value="HELICASE_CTER"/>
    <property type="match status" value="1"/>
</dbReference>
<keyword evidence="17" id="KW-1185">Reference proteome</keyword>
<keyword evidence="7 13" id="KW-0067">ATP-binding</keyword>
<dbReference type="GO" id="GO:0006355">
    <property type="term" value="P:regulation of DNA-templated transcription"/>
    <property type="evidence" value="ECO:0007669"/>
    <property type="project" value="UniProtKB-UniRule"/>
</dbReference>
<dbReference type="GO" id="GO:0003684">
    <property type="term" value="F:damaged DNA binding"/>
    <property type="evidence" value="ECO:0007669"/>
    <property type="project" value="InterPro"/>
</dbReference>
<evidence type="ECO:0000256" key="13">
    <source>
        <dbReference type="HAMAP-Rule" id="MF_00969"/>
    </source>
</evidence>
<dbReference type="InterPro" id="IPR047112">
    <property type="entry name" value="RecG/Mfd"/>
</dbReference>
<dbReference type="PROSITE" id="PS51192">
    <property type="entry name" value="HELICASE_ATP_BIND_1"/>
    <property type="match status" value="1"/>
</dbReference>
<keyword evidence="3 13" id="KW-0547">Nucleotide-binding</keyword>
<dbReference type="FunFam" id="3.40.50.300:FF:000546">
    <property type="entry name" value="Transcription-repair-coupling factor"/>
    <property type="match status" value="1"/>
</dbReference>
<dbReference type="SMART" id="SM00487">
    <property type="entry name" value="DEXDc"/>
    <property type="match status" value="1"/>
</dbReference>
<keyword evidence="6" id="KW-0347">Helicase</keyword>
<reference evidence="16 17" key="1">
    <citation type="submission" date="2016-10" db="EMBL/GenBank/DDBJ databases">
        <authorList>
            <person name="de Groot N.N."/>
        </authorList>
    </citation>
    <scope>NUCLEOTIDE SEQUENCE [LARGE SCALE GENOMIC DNA]</scope>
    <source>
        <strain evidence="16 17">CGMCC 1.5012</strain>
    </source>
</reference>
<evidence type="ECO:0000313" key="17">
    <source>
        <dbReference type="Proteomes" id="UP000199182"/>
    </source>
</evidence>
<dbReference type="GO" id="GO:0005737">
    <property type="term" value="C:cytoplasm"/>
    <property type="evidence" value="ECO:0007669"/>
    <property type="project" value="UniProtKB-SubCell"/>
</dbReference>
<evidence type="ECO:0000256" key="12">
    <source>
        <dbReference type="ARBA" id="ARBA00070128"/>
    </source>
</evidence>
<keyword evidence="8 13" id="KW-0238">DNA-binding</keyword>
<dbReference type="InterPro" id="IPR011545">
    <property type="entry name" value="DEAD/DEAH_box_helicase_dom"/>
</dbReference>
<comment type="subcellular location">
    <subcellularLocation>
        <location evidence="1 13">Cytoplasm</location>
    </subcellularLocation>
</comment>
<sequence>MQLYYDIVKRLPEYPRLRAAACERRVPCDVVGLSPIHKAGIIYALTAESGRRALCIVADEAEGRRLCEDYNAMSGEDAALLFCSRDFTFRHMEGVSGEFEHARLAVLGRILARDYRLIVASAEGAMQLTVPPERLKQASVTLKTGETCTLNDALKALVGAGYQRSDQVEGVCQFSHRGGILDFFPPDLPNPVRIEFWGDEIDTISSFELESQRRTDTMKKVHITPATEVICTDFARLCRDIRELAAKVRGKTAADVRQNCEQDLVQMETGTYQGSLDKYLPLIYPQPATIFDYCPEDMLFVSETFKIKDTLKNVSWQLNEDIKQLFAEGILFKGLDTYTAGFDEFALRFEKGAAVHLNTFARSIADIRIEELIHINATSLSSWGGELSLLKEDLEGYLKRGFACVVLASTQRGAKALMQDLQREGLPAVTHETAGSLENGRVIVAEGALSSGFELPDAKAVLITHGRALSVSKSRNKVKRSAKEIIRNLSDLTIGDYVVHVSHGIGLFEGIHKLEVQGLIKDYIKIRYQGSDILYVPVTQLDLVSKYIGPKEDGGVRLNKLNGTEWSRTRAKVKKAVADMAKELIALYSKRMQLKGYAFSPDNEWQREFEERFEFDETDDQLRCISEIKRDMQSGVPMDRLLCGDVGFGKTEVALRGAFKCVQDGKQCALLVPTTILAWQHYQTVLKRFEGYPIKVELLSRFRSAKEQEKSLRALARGDVDIIIGTHRLVQKDVKFKDLGLVIVDEEQRFGVAQKERLKELATNVDVLTLSATPIPRTLNMAMSGIRDMSVIDEAPQDRHPVQTYVLEHDDGVLAEAMRRELRRGGQVYYIHNRIDSIEQCGARILNEIPEARIAVAHGRMGEEELSEVWRKLVDHEIDILVCTTIIETGVDVANCNTLIIEDADYMGLSQLYQLRGRVGRSSRRAFAYMTFRRGKVVSDIAAKRLTAIREFTKFGSGFRIAMRDLEIRGAGNILGAQQHGHMASVGYDLYVKLLNDAVLEERGEAPQLGSSECLIDVRIEAHIPEKYIENLTQRIEIYRRIASIRDENDVMDVIDELIDRFGEPPQAVKGLIDVALVRNKAQRLGISEITQKADSLILYMEHFSMQTASMLVAALKGRVLVNAGSKPYIAVKMLQNEQPVDTITTVLNALDEAALKQQ</sequence>
<evidence type="ECO:0000256" key="11">
    <source>
        <dbReference type="ARBA" id="ARBA00061399"/>
    </source>
</evidence>
<dbReference type="Pfam" id="PF00270">
    <property type="entry name" value="DEAD"/>
    <property type="match status" value="1"/>
</dbReference>
<dbReference type="GO" id="GO:0016787">
    <property type="term" value="F:hydrolase activity"/>
    <property type="evidence" value="ECO:0007669"/>
    <property type="project" value="UniProtKB-KW"/>
</dbReference>
<comment type="similarity">
    <text evidence="10 13">In the N-terminal section; belongs to the UvrB family.</text>
</comment>
<evidence type="ECO:0000259" key="14">
    <source>
        <dbReference type="PROSITE" id="PS51192"/>
    </source>
</evidence>
<evidence type="ECO:0000256" key="9">
    <source>
        <dbReference type="ARBA" id="ARBA00023204"/>
    </source>
</evidence>
<comment type="similarity">
    <text evidence="11 13">In the C-terminal section; belongs to the helicase family. RecG subfamily.</text>
</comment>
<dbReference type="SMART" id="SM00982">
    <property type="entry name" value="TRCF"/>
    <property type="match status" value="1"/>
</dbReference>
<dbReference type="Gene3D" id="3.30.2060.10">
    <property type="entry name" value="Penicillin-binding protein 1b domain"/>
    <property type="match status" value="1"/>
</dbReference>
<dbReference type="Gene3D" id="3.40.50.300">
    <property type="entry name" value="P-loop containing nucleotide triphosphate hydrolases"/>
    <property type="match status" value="2"/>
</dbReference>
<dbReference type="Gene3D" id="2.40.10.170">
    <property type="match status" value="1"/>
</dbReference>
<dbReference type="InterPro" id="IPR003711">
    <property type="entry name" value="CarD-like/TRCF_RID"/>
</dbReference>
<dbReference type="RefSeq" id="WP_092639847.1">
    <property type="nucleotide sequence ID" value="NZ_FNID01000014.1"/>
</dbReference>
<dbReference type="InterPro" id="IPR036101">
    <property type="entry name" value="CarD-like/TRCF_RID_sf"/>
</dbReference>
<evidence type="ECO:0000256" key="3">
    <source>
        <dbReference type="ARBA" id="ARBA00022741"/>
    </source>
</evidence>
<dbReference type="Pfam" id="PF00271">
    <property type="entry name" value="Helicase_C"/>
    <property type="match status" value="1"/>
</dbReference>
<dbReference type="SMART" id="SM00490">
    <property type="entry name" value="HELICc"/>
    <property type="match status" value="1"/>
</dbReference>
<dbReference type="GO" id="GO:0003678">
    <property type="term" value="F:DNA helicase activity"/>
    <property type="evidence" value="ECO:0007669"/>
    <property type="project" value="TreeGrafter"/>
</dbReference>
<keyword evidence="5 13" id="KW-0378">Hydrolase</keyword>
<evidence type="ECO:0000256" key="5">
    <source>
        <dbReference type="ARBA" id="ARBA00022801"/>
    </source>
</evidence>
<keyword evidence="9 13" id="KW-0234">DNA repair</keyword>
<dbReference type="OrthoDB" id="9804325at2"/>
<dbReference type="GO" id="GO:0000716">
    <property type="term" value="P:transcription-coupled nucleotide-excision repair, DNA damage recognition"/>
    <property type="evidence" value="ECO:0007669"/>
    <property type="project" value="UniProtKB-UniRule"/>
</dbReference>
<accession>A0A1G9ZVE7</accession>
<dbReference type="CDD" id="cd17991">
    <property type="entry name" value="DEXHc_TRCF"/>
    <property type="match status" value="1"/>
</dbReference>
<evidence type="ECO:0000256" key="8">
    <source>
        <dbReference type="ARBA" id="ARBA00023125"/>
    </source>
</evidence>
<dbReference type="InterPro" id="IPR037235">
    <property type="entry name" value="TRCF-like_C_D7"/>
</dbReference>
<dbReference type="SUPFAM" id="SSF143517">
    <property type="entry name" value="TRCF domain-like"/>
    <property type="match status" value="1"/>
</dbReference>
<dbReference type="AlphaFoldDB" id="A0A1G9ZVE7"/>
<proteinExistence type="inferred from homology"/>
<protein>
    <recommendedName>
        <fullName evidence="12 13">Transcription-repair-coupling factor</fullName>
        <shortName evidence="13">TRCF</shortName>
        <ecNumber evidence="13">3.6.4.-</ecNumber>
    </recommendedName>
</protein>
<evidence type="ECO:0000256" key="2">
    <source>
        <dbReference type="ARBA" id="ARBA00022490"/>
    </source>
</evidence>
<evidence type="ECO:0000256" key="10">
    <source>
        <dbReference type="ARBA" id="ARBA00061104"/>
    </source>
</evidence>
<dbReference type="STRING" id="258515.SAMN05192585_11454"/>
<dbReference type="InterPro" id="IPR005118">
    <property type="entry name" value="TRCF_C"/>
</dbReference>
<gene>
    <name evidence="13" type="primary">mfd</name>
    <name evidence="16" type="ORF">SAMN05192585_11454</name>
</gene>
<dbReference type="InterPro" id="IPR001650">
    <property type="entry name" value="Helicase_C-like"/>
</dbReference>
<dbReference type="Pfam" id="PF02559">
    <property type="entry name" value="CarD_TRCF_RID"/>
    <property type="match status" value="1"/>
</dbReference>
<comment type="function">
    <text evidence="13">Couples transcription and DNA repair by recognizing RNA polymerase (RNAP) stalled at DNA lesions. Mediates ATP-dependent release of RNAP and its truncated transcript from the DNA, and recruitment of nucleotide excision repair machinery to the damaged site.</text>
</comment>
<evidence type="ECO:0000256" key="7">
    <source>
        <dbReference type="ARBA" id="ARBA00022840"/>
    </source>
</evidence>
<evidence type="ECO:0000256" key="6">
    <source>
        <dbReference type="ARBA" id="ARBA00022806"/>
    </source>
</evidence>
<name>A0A1G9ZVE7_9FIRM</name>
<dbReference type="PANTHER" id="PTHR47964:SF1">
    <property type="entry name" value="ATP-DEPENDENT DNA HELICASE HOMOLOG RECG, CHLOROPLASTIC"/>
    <property type="match status" value="1"/>
</dbReference>
<evidence type="ECO:0000259" key="15">
    <source>
        <dbReference type="PROSITE" id="PS51194"/>
    </source>
</evidence>
<keyword evidence="2 13" id="KW-0963">Cytoplasm</keyword>
<dbReference type="Pfam" id="PF17757">
    <property type="entry name" value="UvrB_inter"/>
    <property type="match status" value="1"/>
</dbReference>
<evidence type="ECO:0000256" key="1">
    <source>
        <dbReference type="ARBA" id="ARBA00004496"/>
    </source>
</evidence>
<dbReference type="Gene3D" id="3.90.1150.50">
    <property type="entry name" value="Transcription-repair-coupling factor, D7 domain"/>
    <property type="match status" value="1"/>
</dbReference>
<feature type="domain" description="Helicase C-terminal" evidence="15">
    <location>
        <begin position="814"/>
        <end position="967"/>
    </location>
</feature>
<evidence type="ECO:0000313" key="16">
    <source>
        <dbReference type="EMBL" id="SDN25250.1"/>
    </source>
</evidence>
<dbReference type="Gene3D" id="3.40.50.11180">
    <property type="match status" value="1"/>
</dbReference>
<organism evidence="16 17">
    <name type="scientific">Acetanaerobacterium elongatum</name>
    <dbReference type="NCBI Taxonomy" id="258515"/>
    <lineage>
        <taxon>Bacteria</taxon>
        <taxon>Bacillati</taxon>
        <taxon>Bacillota</taxon>
        <taxon>Clostridia</taxon>
        <taxon>Eubacteriales</taxon>
        <taxon>Oscillospiraceae</taxon>
        <taxon>Acetanaerobacterium</taxon>
    </lineage>
</organism>
<dbReference type="InterPro" id="IPR027417">
    <property type="entry name" value="P-loop_NTPase"/>
</dbReference>
<dbReference type="SUPFAM" id="SSF52540">
    <property type="entry name" value="P-loop containing nucleoside triphosphate hydrolases"/>
    <property type="match status" value="4"/>
</dbReference>
<dbReference type="SUPFAM" id="SSF141259">
    <property type="entry name" value="CarD-like"/>
    <property type="match status" value="1"/>
</dbReference>
<dbReference type="PANTHER" id="PTHR47964">
    <property type="entry name" value="ATP-DEPENDENT DNA HELICASE HOMOLOG RECG, CHLOROPLASTIC"/>
    <property type="match status" value="1"/>
</dbReference>
<feature type="domain" description="Helicase ATP-binding" evidence="14">
    <location>
        <begin position="631"/>
        <end position="792"/>
    </location>
</feature>
<keyword evidence="4 13" id="KW-0227">DNA damage</keyword>
<dbReference type="InterPro" id="IPR041471">
    <property type="entry name" value="UvrB_inter"/>
</dbReference>